<sequence>MNLPPTCDGFGRIRRELGGLEITFATMKCCFRLPKAQL</sequence>
<protein>
    <submittedName>
        <fullName evidence="1">Uncharacterized protein</fullName>
    </submittedName>
</protein>
<evidence type="ECO:0000313" key="1">
    <source>
        <dbReference type="EMBL" id="SBO91364.1"/>
    </source>
</evidence>
<organism evidence="1">
    <name type="scientific">Nonomuraea gerenzanensis</name>
    <dbReference type="NCBI Taxonomy" id="93944"/>
    <lineage>
        <taxon>Bacteria</taxon>
        <taxon>Bacillati</taxon>
        <taxon>Actinomycetota</taxon>
        <taxon>Actinomycetes</taxon>
        <taxon>Streptosporangiales</taxon>
        <taxon>Streptosporangiaceae</taxon>
        <taxon>Nonomuraea</taxon>
    </lineage>
</organism>
<reference evidence="1" key="1">
    <citation type="submission" date="2016-04" db="EMBL/GenBank/DDBJ databases">
        <authorList>
            <person name="Evans L.H."/>
            <person name="Alamgir A."/>
            <person name="Owens N."/>
            <person name="Weber N.D."/>
            <person name="Virtaneva K."/>
            <person name="Barbian K."/>
            <person name="Babar A."/>
            <person name="Rosenke K."/>
        </authorList>
    </citation>
    <scope>NUCLEOTIDE SEQUENCE</scope>
    <source>
        <strain evidence="1">Nono1</strain>
    </source>
</reference>
<dbReference type="EMBL" id="LT559118">
    <property type="protein sequence ID" value="SBO91364.1"/>
    <property type="molecule type" value="Genomic_DNA"/>
</dbReference>
<proteinExistence type="predicted"/>
<dbReference type="AlphaFoldDB" id="A0A1M4DXU3"/>
<gene>
    <name evidence="1" type="ORF">BN4615_P878</name>
</gene>
<name>A0A1M4DXU3_9ACTN</name>
<accession>A0A1M4DXU3</accession>